<evidence type="ECO:0000259" key="9">
    <source>
        <dbReference type="Pfam" id="PF02953"/>
    </source>
</evidence>
<comment type="domain">
    <text evidence="8">The twin CX3C motif contains 4 conserved Cys residues that form 2 disulfide bonds in the mitochondrial intermembrane space.</text>
</comment>
<dbReference type="InterPro" id="IPR004217">
    <property type="entry name" value="Tim10-like"/>
</dbReference>
<keyword evidence="3 8" id="KW-0472">Membrane</keyword>
<evidence type="ECO:0000256" key="7">
    <source>
        <dbReference type="ARBA" id="ARBA00023186"/>
    </source>
</evidence>
<keyword evidence="8" id="KW-0813">Transport</keyword>
<keyword evidence="8" id="KW-0496">Mitochondrion</keyword>
<evidence type="ECO:0000256" key="6">
    <source>
        <dbReference type="ARBA" id="ARBA00023157"/>
    </source>
</evidence>
<keyword evidence="4 8" id="KW-0653">Protein transport</keyword>
<reference evidence="10" key="1">
    <citation type="journal article" date="2020" name="Stud. Mycol.">
        <title>101 Dothideomycetes genomes: a test case for predicting lifestyles and emergence of pathogens.</title>
        <authorList>
            <person name="Haridas S."/>
            <person name="Albert R."/>
            <person name="Binder M."/>
            <person name="Bloem J."/>
            <person name="Labutti K."/>
            <person name="Salamov A."/>
            <person name="Andreopoulos B."/>
            <person name="Baker S."/>
            <person name="Barry K."/>
            <person name="Bills G."/>
            <person name="Bluhm B."/>
            <person name="Cannon C."/>
            <person name="Castanera R."/>
            <person name="Culley D."/>
            <person name="Daum C."/>
            <person name="Ezra D."/>
            <person name="Gonzalez J."/>
            <person name="Henrissat B."/>
            <person name="Kuo A."/>
            <person name="Liang C."/>
            <person name="Lipzen A."/>
            <person name="Lutzoni F."/>
            <person name="Magnuson J."/>
            <person name="Mondo S."/>
            <person name="Nolan M."/>
            <person name="Ohm R."/>
            <person name="Pangilinan J."/>
            <person name="Park H.-J."/>
            <person name="Ramirez L."/>
            <person name="Alfaro M."/>
            <person name="Sun H."/>
            <person name="Tritt A."/>
            <person name="Yoshinaga Y."/>
            <person name="Zwiers L.-H."/>
            <person name="Turgeon B."/>
            <person name="Goodwin S."/>
            <person name="Spatafora J."/>
            <person name="Crous P."/>
            <person name="Grigoriev I."/>
        </authorList>
    </citation>
    <scope>NUCLEOTIDE SEQUENCE</scope>
    <source>
        <strain evidence="10">CBS 480.64</strain>
    </source>
</reference>
<dbReference type="SUPFAM" id="SSF144122">
    <property type="entry name" value="Tim10-like"/>
    <property type="match status" value="1"/>
</dbReference>
<name>A0A6A7C0L5_9PEZI</name>
<gene>
    <name evidence="10" type="ORF">K470DRAFT_216206</name>
</gene>
<keyword evidence="11" id="KW-1185">Reference proteome</keyword>
<evidence type="ECO:0000256" key="5">
    <source>
        <dbReference type="ARBA" id="ARBA00023010"/>
    </source>
</evidence>
<comment type="subunit">
    <text evidence="8">Heterohexamer.</text>
</comment>
<keyword evidence="5 8" id="KW-0811">Translocation</keyword>
<dbReference type="Gene3D" id="1.10.287.810">
    <property type="entry name" value="Mitochondrial import inner membrane translocase subunit tim13 like domains"/>
    <property type="match status" value="1"/>
</dbReference>
<dbReference type="InterPro" id="IPR035427">
    <property type="entry name" value="Tim10-like_dom_sf"/>
</dbReference>
<dbReference type="GO" id="GO:0005743">
    <property type="term" value="C:mitochondrial inner membrane"/>
    <property type="evidence" value="ECO:0007669"/>
    <property type="project" value="UniProtKB-SubCell"/>
</dbReference>
<dbReference type="GO" id="GO:0015031">
    <property type="term" value="P:protein transport"/>
    <property type="evidence" value="ECO:0007669"/>
    <property type="project" value="UniProtKB-KW"/>
</dbReference>
<evidence type="ECO:0000256" key="8">
    <source>
        <dbReference type="RuleBase" id="RU367043"/>
    </source>
</evidence>
<dbReference type="EMBL" id="MU005977">
    <property type="protein sequence ID" value="KAF2860933.1"/>
    <property type="molecule type" value="Genomic_DNA"/>
</dbReference>
<comment type="similarity">
    <text evidence="2 8">Belongs to the small Tim family.</text>
</comment>
<feature type="domain" description="Tim10-like" evidence="9">
    <location>
        <begin position="35"/>
        <end position="97"/>
    </location>
</feature>
<organism evidence="10 11">
    <name type="scientific">Piedraia hortae CBS 480.64</name>
    <dbReference type="NCBI Taxonomy" id="1314780"/>
    <lineage>
        <taxon>Eukaryota</taxon>
        <taxon>Fungi</taxon>
        <taxon>Dikarya</taxon>
        <taxon>Ascomycota</taxon>
        <taxon>Pezizomycotina</taxon>
        <taxon>Dothideomycetes</taxon>
        <taxon>Dothideomycetidae</taxon>
        <taxon>Capnodiales</taxon>
        <taxon>Piedraiaceae</taxon>
        <taxon>Piedraia</taxon>
    </lineage>
</organism>
<keyword evidence="7 8" id="KW-0143">Chaperone</keyword>
<dbReference type="AlphaFoldDB" id="A0A6A7C0L5"/>
<comment type="subcellular location">
    <subcellularLocation>
        <location evidence="1 8">Mitochondrion inner membrane</location>
        <topology evidence="1 8">Peripheral membrane protein</topology>
        <orientation evidence="1 8">Intermembrane side</orientation>
    </subcellularLocation>
</comment>
<evidence type="ECO:0000256" key="4">
    <source>
        <dbReference type="ARBA" id="ARBA00022927"/>
    </source>
</evidence>
<keyword evidence="6 8" id="KW-1015">Disulfide bond</keyword>
<sequence>MLRAKFQTCHSKLYHLTESSLLTSCRKEKEELEKFVRGATQKAKLQENIHRVTDICFRKCIITNISAPKLDRNEEPCLQNCVDRFLDTSGLIISQLEHIRTTK</sequence>
<evidence type="ECO:0000313" key="10">
    <source>
        <dbReference type="EMBL" id="KAF2860933.1"/>
    </source>
</evidence>
<keyword evidence="3 8" id="KW-0999">Mitochondrion inner membrane</keyword>
<dbReference type="OrthoDB" id="344165at2759"/>
<dbReference type="Pfam" id="PF02953">
    <property type="entry name" value="zf-Tim10_DDP"/>
    <property type="match status" value="1"/>
</dbReference>
<evidence type="ECO:0000256" key="2">
    <source>
        <dbReference type="ARBA" id="ARBA00006720"/>
    </source>
</evidence>
<evidence type="ECO:0000256" key="3">
    <source>
        <dbReference type="ARBA" id="ARBA00022792"/>
    </source>
</evidence>
<comment type="function">
    <text evidence="8">Mitochondrial intermembrane chaperone that participates in the import and insertion of some multi-pass transmembrane proteins into the mitochondrial inner membrane. Also required for the transfer of beta-barrel precursors from the TOM complex to the sorting and assembly machinery (SAM complex) of the outer membrane. Acts as a chaperone-like protein that protects the hydrophobic precursors from aggregation and guide them through the mitochondrial intermembrane space.</text>
</comment>
<accession>A0A6A7C0L5</accession>
<evidence type="ECO:0000256" key="1">
    <source>
        <dbReference type="ARBA" id="ARBA00004137"/>
    </source>
</evidence>
<evidence type="ECO:0000313" key="11">
    <source>
        <dbReference type="Proteomes" id="UP000799421"/>
    </source>
</evidence>
<proteinExistence type="inferred from homology"/>
<dbReference type="Proteomes" id="UP000799421">
    <property type="component" value="Unassembled WGS sequence"/>
</dbReference>
<protein>
    <recommendedName>
        <fullName evidence="8">Mitochondrial import inner membrane translocase subunit</fullName>
    </recommendedName>
</protein>